<evidence type="ECO:0000256" key="1">
    <source>
        <dbReference type="ARBA" id="ARBA00001602"/>
    </source>
</evidence>
<evidence type="ECO:0000256" key="3">
    <source>
        <dbReference type="ARBA" id="ARBA00022960"/>
    </source>
</evidence>
<gene>
    <name evidence="7" type="primary">murI</name>
    <name evidence="8" type="ordered locus">Clocel_3872</name>
</gene>
<proteinExistence type="inferred from homology"/>
<keyword evidence="9" id="KW-1185">Reference proteome</keyword>
<evidence type="ECO:0000256" key="5">
    <source>
        <dbReference type="ARBA" id="ARBA00023235"/>
    </source>
</evidence>
<name>D9SKW6_CLOC7</name>
<comment type="similarity">
    <text evidence="7">Belongs to the aspartate/glutamate racemases family.</text>
</comment>
<keyword evidence="4 7" id="KW-0573">Peptidoglycan synthesis</keyword>
<dbReference type="HOGENOM" id="CLU_052344_1_0_9"/>
<evidence type="ECO:0000256" key="4">
    <source>
        <dbReference type="ARBA" id="ARBA00022984"/>
    </source>
</evidence>
<dbReference type="InterPro" id="IPR015942">
    <property type="entry name" value="Asp/Glu/hydantoin_racemase"/>
</dbReference>
<dbReference type="Proteomes" id="UP000002730">
    <property type="component" value="Chromosome"/>
</dbReference>
<feature type="active site" description="Proton donor/acceptor" evidence="7">
    <location>
        <position position="75"/>
    </location>
</feature>
<comment type="catalytic activity">
    <reaction evidence="1 7">
        <text>L-glutamate = D-glutamate</text>
        <dbReference type="Rhea" id="RHEA:12813"/>
        <dbReference type="ChEBI" id="CHEBI:29985"/>
        <dbReference type="ChEBI" id="CHEBI:29986"/>
        <dbReference type="EC" id="5.1.1.3"/>
    </reaction>
</comment>
<evidence type="ECO:0000256" key="2">
    <source>
        <dbReference type="ARBA" id="ARBA00013090"/>
    </source>
</evidence>
<dbReference type="InterPro" id="IPR004391">
    <property type="entry name" value="Glu_race"/>
</dbReference>
<dbReference type="SUPFAM" id="SSF53681">
    <property type="entry name" value="Aspartate/glutamate racemase"/>
    <property type="match status" value="2"/>
</dbReference>
<dbReference type="PANTHER" id="PTHR21198:SF3">
    <property type="entry name" value="GLUTAMATE RACEMASE"/>
    <property type="match status" value="1"/>
</dbReference>
<feature type="binding site" evidence="7">
    <location>
        <begin position="44"/>
        <end position="45"/>
    </location>
    <ligand>
        <name>substrate</name>
    </ligand>
</feature>
<evidence type="ECO:0000313" key="9">
    <source>
        <dbReference type="Proteomes" id="UP000002730"/>
    </source>
</evidence>
<dbReference type="GO" id="GO:0071555">
    <property type="term" value="P:cell wall organization"/>
    <property type="evidence" value="ECO:0007669"/>
    <property type="project" value="UniProtKB-KW"/>
</dbReference>
<dbReference type="GO" id="GO:0008881">
    <property type="term" value="F:glutamate racemase activity"/>
    <property type="evidence" value="ECO:0007669"/>
    <property type="project" value="UniProtKB-UniRule"/>
</dbReference>
<evidence type="ECO:0000256" key="6">
    <source>
        <dbReference type="ARBA" id="ARBA00023316"/>
    </source>
</evidence>
<feature type="binding site" evidence="7">
    <location>
        <begin position="187"/>
        <end position="188"/>
    </location>
    <ligand>
        <name>substrate</name>
    </ligand>
</feature>
<dbReference type="eggNOG" id="COG0796">
    <property type="taxonomic scope" value="Bacteria"/>
</dbReference>
<accession>D9SKW6</accession>
<comment type="pathway">
    <text evidence="7">Cell wall biogenesis; peptidoglycan biosynthesis.</text>
</comment>
<dbReference type="Pfam" id="PF01177">
    <property type="entry name" value="Asp_Glu_race"/>
    <property type="match status" value="1"/>
</dbReference>
<dbReference type="OrthoDB" id="9801055at2"/>
<evidence type="ECO:0000313" key="8">
    <source>
        <dbReference type="EMBL" id="ADL53538.1"/>
    </source>
</evidence>
<dbReference type="KEGG" id="ccb:Clocel_3872"/>
<dbReference type="FunFam" id="3.40.50.1860:FF:000001">
    <property type="entry name" value="Glutamate racemase"/>
    <property type="match status" value="1"/>
</dbReference>
<dbReference type="NCBIfam" id="TIGR00067">
    <property type="entry name" value="glut_race"/>
    <property type="match status" value="1"/>
</dbReference>
<dbReference type="EC" id="5.1.1.3" evidence="2 7"/>
<feature type="active site" description="Proton donor/acceptor" evidence="7">
    <location>
        <position position="186"/>
    </location>
</feature>
<dbReference type="HAMAP" id="MF_00258">
    <property type="entry name" value="Glu_racemase"/>
    <property type="match status" value="1"/>
</dbReference>
<sequence length="259" mass="28855">MQEKYKPIGFMDSGVGGLSVMKEAIKALPQENLIHFGDSKNAPYGIKTDEEIKKLTFSAVEFLIKKQCKAIVIACNTATSVAINDLREIYKEVPIIGIEPAVKPAVELNEDGKIIVMATPVTLKKEKFNHLLEMYGSDREIIFLPCPELVELIERGVLEGEELDNYLLSKFKPYLNDKISAVVLGCTHYPFAKKAIKKIVGDAKIIDGSYGTVKQLKNILMRRDELNDSNSKGTIEIFNSLNSNDILELCNMLLSAEVE</sequence>
<evidence type="ECO:0000256" key="7">
    <source>
        <dbReference type="HAMAP-Rule" id="MF_00258"/>
    </source>
</evidence>
<dbReference type="PANTHER" id="PTHR21198">
    <property type="entry name" value="GLUTAMATE RACEMASE"/>
    <property type="match status" value="1"/>
</dbReference>
<dbReference type="EMBL" id="CP002160">
    <property type="protein sequence ID" value="ADL53538.1"/>
    <property type="molecule type" value="Genomic_DNA"/>
</dbReference>
<keyword evidence="5 7" id="KW-0413">Isomerase</keyword>
<protein>
    <recommendedName>
        <fullName evidence="2 7">Glutamate racemase</fullName>
        <ecNumber evidence="2 7">5.1.1.3</ecNumber>
    </recommendedName>
</protein>
<reference evidence="8 9" key="1">
    <citation type="submission" date="2010-08" db="EMBL/GenBank/DDBJ databases">
        <title>Complete sequence of Clostridium cellulovorans 743B.</title>
        <authorList>
            <consortium name="US DOE Joint Genome Institute"/>
            <person name="Lucas S."/>
            <person name="Copeland A."/>
            <person name="Lapidus A."/>
            <person name="Cheng J.-F."/>
            <person name="Bruce D."/>
            <person name="Goodwin L."/>
            <person name="Pitluck S."/>
            <person name="Chertkov O."/>
            <person name="Detter J.C."/>
            <person name="Han C."/>
            <person name="Tapia R."/>
            <person name="Land M."/>
            <person name="Hauser L."/>
            <person name="Chang Y.-J."/>
            <person name="Jeffries C."/>
            <person name="Kyrpides N."/>
            <person name="Ivanova N."/>
            <person name="Mikhailova N."/>
            <person name="Hemme C.L."/>
            <person name="Woyke T."/>
        </authorList>
    </citation>
    <scope>NUCLEOTIDE SEQUENCE [LARGE SCALE GENOMIC DNA]</scope>
    <source>
        <strain evidence="9">ATCC 35296 / DSM 3052 / OCM 3 / 743B</strain>
    </source>
</reference>
<dbReference type="InterPro" id="IPR001920">
    <property type="entry name" value="Asp/Glu_race"/>
</dbReference>
<dbReference type="UniPathway" id="UPA00219"/>
<dbReference type="GO" id="GO:0008360">
    <property type="term" value="P:regulation of cell shape"/>
    <property type="evidence" value="ECO:0007669"/>
    <property type="project" value="UniProtKB-KW"/>
</dbReference>
<feature type="binding site" evidence="7">
    <location>
        <begin position="12"/>
        <end position="13"/>
    </location>
    <ligand>
        <name>substrate</name>
    </ligand>
</feature>
<feature type="binding site" evidence="7">
    <location>
        <begin position="76"/>
        <end position="77"/>
    </location>
    <ligand>
        <name>substrate</name>
    </ligand>
</feature>
<organism evidence="8 9">
    <name type="scientific">Clostridium cellulovorans (strain ATCC 35296 / DSM 3052 / OCM 3 / 743B)</name>
    <dbReference type="NCBI Taxonomy" id="573061"/>
    <lineage>
        <taxon>Bacteria</taxon>
        <taxon>Bacillati</taxon>
        <taxon>Bacillota</taxon>
        <taxon>Clostridia</taxon>
        <taxon>Eubacteriales</taxon>
        <taxon>Clostridiaceae</taxon>
        <taxon>Clostridium</taxon>
    </lineage>
</organism>
<keyword evidence="3 7" id="KW-0133">Cell shape</keyword>
<dbReference type="STRING" id="573061.Clocel_3872"/>
<comment type="function">
    <text evidence="7">Provides the (R)-glutamate required for cell wall biosynthesis.</text>
</comment>
<dbReference type="AlphaFoldDB" id="D9SKW6"/>
<dbReference type="InterPro" id="IPR018187">
    <property type="entry name" value="Asp/Glu_racemase_AS_1"/>
</dbReference>
<dbReference type="RefSeq" id="WP_010073879.1">
    <property type="nucleotide sequence ID" value="NC_014393.1"/>
</dbReference>
<dbReference type="PROSITE" id="PS00923">
    <property type="entry name" value="ASP_GLU_RACEMASE_1"/>
    <property type="match status" value="1"/>
</dbReference>
<dbReference type="GO" id="GO:0009252">
    <property type="term" value="P:peptidoglycan biosynthetic process"/>
    <property type="evidence" value="ECO:0007669"/>
    <property type="project" value="UniProtKB-UniRule"/>
</dbReference>
<keyword evidence="6 7" id="KW-0961">Cell wall biogenesis/degradation</keyword>
<dbReference type="Gene3D" id="3.40.50.1860">
    <property type="match status" value="2"/>
</dbReference>